<dbReference type="Gene3D" id="3.30.70.100">
    <property type="match status" value="1"/>
</dbReference>
<sequence length="1130" mass="119399">MESPHRALAPCLNCQPDANAGERREDAGRRCCDERCLENVALWQCSQQCGADDAASFTSSVQPTSASGESEPNAVLVQTRKRKRAACNTHIRTAYEQFAATLEQVGCLCKVLTARKLPPCCGAGRPAQTGSTEALTRKSSSSSSVDTTVDGGHRDKTDSCRAADLKASPQRRGCCDEKASCSSVSTKKPGCRVSKADRSCSATDGAEQPRDGLGTTGDKCGNAAKNAGCCTAKTDTVAVTKDVGCCSDGNTKDAPSPFKSCAAAGKKVVTCAKAIDISTSGLDTCGQDTSCCAGPKPSGCKSVERTPVVGIDHIDVEKGSPMVEHVLLDVQGLTCVGCETRLFRALQGIPGVFNLRTSLVLSQAEFDIDEKAGSAVEVIQTVEKSTGFGCQRLNTQGQEIDISVHDAKVFMERKYPHGITEIVPVDKHIVRIRFDAKAIGARTLVETSFNEALTLATLRGSSELETGRKHVRNTALTALLSAVLTIPVLVLAWAPLPPRPLAYGAASLVLATTVQILIAGPFYPSALRALIYTHVIEMDLLIVLSTSTAYVFSIVAFAYLVAGHPLSTGEFFETSTLLVTLIVLGRLASAFARQRAVELVSIRTLQSTTAILCDTDGRGDREIDARLLQYGDHFKVVPDSRITTDGAIVSGITEVDESMVTGESLPVEKHPGSAVIAGSLNGSGVIVVRLTHLPGSNTISTIASMIDEAKFSKPKTQELADVVASYFVPVILALTTITFAIWVGIGIGIRHDTGGRAVVNAITYAISVLIVSCPCAIGLAVPMVIVIAGGVAAKHGVIFKSAMAMETACKATHVVFDKTGTLTKGQLSVLETVYLSPKDDLAGSIALGLTGDNKHPVSVAIANYLKAEGVDSATISDSKSIPGKGVEGKFENSTVRCGNTRWLCADTLPVVQKLLTQGLTVFGVAMDDQVIAVFGLSDSLRPESRAVITTLQERNIDVSIVSGDDPGAVEAIATELGIPTSHVRSRCTPGDKQKYIQNLIKDEKNVVIFCGDGTNDAVALAQASIGVHMSSGSDVAQTAADVVLVRPHLGGLLVLLDLSKAALRRVYFNFAWSFVYNLFAVLLAAGAFVHARIPPQYAGLGEIVSVLPVILIALHLRWFKRDTSRLRISS</sequence>
<feature type="region of interest" description="Disordered" evidence="8">
    <location>
        <begin position="180"/>
        <end position="215"/>
    </location>
</feature>
<dbReference type="CDD" id="cd00371">
    <property type="entry name" value="HMA"/>
    <property type="match status" value="1"/>
</dbReference>
<dbReference type="Gene3D" id="2.70.150.10">
    <property type="entry name" value="Calcium-transporting ATPase, cytoplasmic transduction domain A"/>
    <property type="match status" value="1"/>
</dbReference>
<evidence type="ECO:0000256" key="7">
    <source>
        <dbReference type="RuleBase" id="RU362081"/>
    </source>
</evidence>
<dbReference type="EMBL" id="MU001631">
    <property type="protein sequence ID" value="KAF2488080.1"/>
    <property type="molecule type" value="Genomic_DNA"/>
</dbReference>
<evidence type="ECO:0000256" key="2">
    <source>
        <dbReference type="ARBA" id="ARBA00022692"/>
    </source>
</evidence>
<evidence type="ECO:0000256" key="6">
    <source>
        <dbReference type="ARBA" id="ARBA00023136"/>
    </source>
</evidence>
<dbReference type="Pfam" id="PF24534">
    <property type="entry name" value="HMA_PCA1"/>
    <property type="match status" value="1"/>
</dbReference>
<evidence type="ECO:0000313" key="10">
    <source>
        <dbReference type="EMBL" id="KAF2488080.1"/>
    </source>
</evidence>
<dbReference type="Gene3D" id="3.40.50.1000">
    <property type="entry name" value="HAD superfamily/HAD-like"/>
    <property type="match status" value="1"/>
</dbReference>
<dbReference type="InterPro" id="IPR008250">
    <property type="entry name" value="ATPase_P-typ_transduc_dom_A_sf"/>
</dbReference>
<dbReference type="PANTHER" id="PTHR46594">
    <property type="entry name" value="P-TYPE CATION-TRANSPORTING ATPASE"/>
    <property type="match status" value="1"/>
</dbReference>
<dbReference type="InterPro" id="IPR023214">
    <property type="entry name" value="HAD_sf"/>
</dbReference>
<feature type="domain" description="HMA" evidence="9">
    <location>
        <begin position="324"/>
        <end position="391"/>
    </location>
</feature>
<dbReference type="PRINTS" id="PR00119">
    <property type="entry name" value="CATATPASE"/>
</dbReference>
<dbReference type="InterPro" id="IPR056236">
    <property type="entry name" value="HMA_PCA1"/>
</dbReference>
<dbReference type="InterPro" id="IPR036412">
    <property type="entry name" value="HAD-like_sf"/>
</dbReference>
<proteinExistence type="inferred from homology"/>
<keyword evidence="2 7" id="KW-0812">Transmembrane</keyword>
<name>A0A6A6Q6R5_9PEZI</name>
<feature type="transmembrane region" description="Helical" evidence="7">
    <location>
        <begin position="1097"/>
        <end position="1119"/>
    </location>
</feature>
<keyword evidence="4" id="KW-1278">Translocase</keyword>
<dbReference type="Gene3D" id="3.40.1110.10">
    <property type="entry name" value="Calcium-transporting ATPase, cytoplasmic domain N"/>
    <property type="match status" value="1"/>
</dbReference>
<feature type="compositionally biased region" description="Polar residues" evidence="8">
    <location>
        <begin position="128"/>
        <end position="138"/>
    </location>
</feature>
<dbReference type="GO" id="GO:0019829">
    <property type="term" value="F:ATPase-coupled monoatomic cation transmembrane transporter activity"/>
    <property type="evidence" value="ECO:0007669"/>
    <property type="project" value="InterPro"/>
</dbReference>
<dbReference type="InterPro" id="IPR059000">
    <property type="entry name" value="ATPase_P-type_domA"/>
</dbReference>
<dbReference type="InterPro" id="IPR023299">
    <property type="entry name" value="ATPase_P-typ_cyto_dom_N"/>
</dbReference>
<feature type="transmembrane region" description="Helical" evidence="7">
    <location>
        <begin position="723"/>
        <end position="749"/>
    </location>
</feature>
<keyword evidence="11" id="KW-1185">Reference proteome</keyword>
<dbReference type="InterPro" id="IPR023298">
    <property type="entry name" value="ATPase_P-typ_TM_dom_sf"/>
</dbReference>
<dbReference type="NCBIfam" id="TIGR01525">
    <property type="entry name" value="ATPase-IB_hvy"/>
    <property type="match status" value="1"/>
</dbReference>
<evidence type="ECO:0000256" key="1">
    <source>
        <dbReference type="ARBA" id="ARBA00004370"/>
    </source>
</evidence>
<dbReference type="SFLD" id="SFLDS00003">
    <property type="entry name" value="Haloacid_Dehalogenase"/>
    <property type="match status" value="1"/>
</dbReference>
<dbReference type="GO" id="GO:0016887">
    <property type="term" value="F:ATP hydrolysis activity"/>
    <property type="evidence" value="ECO:0007669"/>
    <property type="project" value="InterPro"/>
</dbReference>
<gene>
    <name evidence="10" type="ORF">BDY17DRAFT_350825</name>
</gene>
<keyword evidence="5 7" id="KW-1133">Transmembrane helix</keyword>
<evidence type="ECO:0000256" key="4">
    <source>
        <dbReference type="ARBA" id="ARBA00022967"/>
    </source>
</evidence>
<dbReference type="PROSITE" id="PS00154">
    <property type="entry name" value="ATPASE_E1_E2"/>
    <property type="match status" value="1"/>
</dbReference>
<dbReference type="Proteomes" id="UP000799767">
    <property type="component" value="Unassembled WGS sequence"/>
</dbReference>
<evidence type="ECO:0000256" key="8">
    <source>
        <dbReference type="SAM" id="MobiDB-lite"/>
    </source>
</evidence>
<dbReference type="GO" id="GO:0046872">
    <property type="term" value="F:metal ion binding"/>
    <property type="evidence" value="ECO:0007669"/>
    <property type="project" value="UniProtKB-KW"/>
</dbReference>
<dbReference type="AlphaFoldDB" id="A0A6A6Q6R5"/>
<organism evidence="10 11">
    <name type="scientific">Neohortaea acidophila</name>
    <dbReference type="NCBI Taxonomy" id="245834"/>
    <lineage>
        <taxon>Eukaryota</taxon>
        <taxon>Fungi</taxon>
        <taxon>Dikarya</taxon>
        <taxon>Ascomycota</taxon>
        <taxon>Pezizomycotina</taxon>
        <taxon>Dothideomycetes</taxon>
        <taxon>Dothideomycetidae</taxon>
        <taxon>Mycosphaerellales</taxon>
        <taxon>Teratosphaeriaceae</taxon>
        <taxon>Neohortaea</taxon>
    </lineage>
</organism>
<dbReference type="PROSITE" id="PS50846">
    <property type="entry name" value="HMA_2"/>
    <property type="match status" value="1"/>
</dbReference>
<dbReference type="Pfam" id="PF00702">
    <property type="entry name" value="Hydrolase"/>
    <property type="match status" value="1"/>
</dbReference>
<accession>A0A6A6Q6R5</accession>
<dbReference type="SUPFAM" id="SSF56784">
    <property type="entry name" value="HAD-like"/>
    <property type="match status" value="1"/>
</dbReference>
<evidence type="ECO:0000256" key="3">
    <source>
        <dbReference type="ARBA" id="ARBA00022723"/>
    </source>
</evidence>
<dbReference type="OrthoDB" id="432719at2759"/>
<comment type="subcellular location">
    <subcellularLocation>
        <location evidence="1 7">Membrane</location>
    </subcellularLocation>
</comment>
<dbReference type="InterPro" id="IPR018303">
    <property type="entry name" value="ATPase_P-typ_P_site"/>
</dbReference>
<comment type="similarity">
    <text evidence="7">Belongs to the cation transport ATPase (P-type) (TC 3.A.3) family. Type IB subfamily.</text>
</comment>
<dbReference type="SFLD" id="SFLDG00002">
    <property type="entry name" value="C1.7:_P-type_atpase_like"/>
    <property type="match status" value="1"/>
</dbReference>
<dbReference type="NCBIfam" id="TIGR01511">
    <property type="entry name" value="ATPase-IB1_Cu"/>
    <property type="match status" value="1"/>
</dbReference>
<evidence type="ECO:0000313" key="11">
    <source>
        <dbReference type="Proteomes" id="UP000799767"/>
    </source>
</evidence>
<dbReference type="GO" id="GO:0005524">
    <property type="term" value="F:ATP binding"/>
    <property type="evidence" value="ECO:0007669"/>
    <property type="project" value="UniProtKB-UniRule"/>
</dbReference>
<reference evidence="10" key="1">
    <citation type="journal article" date="2020" name="Stud. Mycol.">
        <title>101 Dothideomycetes genomes: a test case for predicting lifestyles and emergence of pathogens.</title>
        <authorList>
            <person name="Haridas S."/>
            <person name="Albert R."/>
            <person name="Binder M."/>
            <person name="Bloem J."/>
            <person name="Labutti K."/>
            <person name="Salamov A."/>
            <person name="Andreopoulos B."/>
            <person name="Baker S."/>
            <person name="Barry K."/>
            <person name="Bills G."/>
            <person name="Bluhm B."/>
            <person name="Cannon C."/>
            <person name="Castanera R."/>
            <person name="Culley D."/>
            <person name="Daum C."/>
            <person name="Ezra D."/>
            <person name="Gonzalez J."/>
            <person name="Henrissat B."/>
            <person name="Kuo A."/>
            <person name="Liang C."/>
            <person name="Lipzen A."/>
            <person name="Lutzoni F."/>
            <person name="Magnuson J."/>
            <person name="Mondo S."/>
            <person name="Nolan M."/>
            <person name="Ohm R."/>
            <person name="Pangilinan J."/>
            <person name="Park H.-J."/>
            <person name="Ramirez L."/>
            <person name="Alfaro M."/>
            <person name="Sun H."/>
            <person name="Tritt A."/>
            <person name="Yoshinaga Y."/>
            <person name="Zwiers L.-H."/>
            <person name="Turgeon B."/>
            <person name="Goodwin S."/>
            <person name="Spatafora J."/>
            <person name="Crous P."/>
            <person name="Grigoriev I."/>
        </authorList>
    </citation>
    <scope>NUCLEOTIDE SEQUENCE</scope>
    <source>
        <strain evidence="10">CBS 113389</strain>
    </source>
</reference>
<dbReference type="SUPFAM" id="SSF81665">
    <property type="entry name" value="Calcium ATPase, transmembrane domain M"/>
    <property type="match status" value="1"/>
</dbReference>
<dbReference type="InterPro" id="IPR027256">
    <property type="entry name" value="P-typ_ATPase_IB"/>
</dbReference>
<dbReference type="PANTHER" id="PTHR46594:SF4">
    <property type="entry name" value="P-TYPE CATION-TRANSPORTING ATPASE"/>
    <property type="match status" value="1"/>
</dbReference>
<keyword evidence="7" id="KW-0067">ATP-binding</keyword>
<feature type="transmembrane region" description="Helical" evidence="7">
    <location>
        <begin position="475"/>
        <end position="494"/>
    </location>
</feature>
<dbReference type="InterPro" id="IPR006121">
    <property type="entry name" value="HMA_dom"/>
</dbReference>
<dbReference type="NCBIfam" id="TIGR01494">
    <property type="entry name" value="ATPase_P-type"/>
    <property type="match status" value="1"/>
</dbReference>
<dbReference type="InterPro" id="IPR036163">
    <property type="entry name" value="HMA_dom_sf"/>
</dbReference>
<feature type="transmembrane region" description="Helical" evidence="7">
    <location>
        <begin position="1066"/>
        <end position="1091"/>
    </location>
</feature>
<keyword evidence="7" id="KW-0547">Nucleotide-binding</keyword>
<evidence type="ECO:0000256" key="5">
    <source>
        <dbReference type="ARBA" id="ARBA00022989"/>
    </source>
</evidence>
<dbReference type="GO" id="GO:0016020">
    <property type="term" value="C:membrane"/>
    <property type="evidence" value="ECO:0007669"/>
    <property type="project" value="UniProtKB-SubCell"/>
</dbReference>
<dbReference type="SUPFAM" id="SSF81653">
    <property type="entry name" value="Calcium ATPase, transduction domain A"/>
    <property type="match status" value="1"/>
</dbReference>
<dbReference type="InterPro" id="IPR001757">
    <property type="entry name" value="P_typ_ATPase"/>
</dbReference>
<dbReference type="GeneID" id="54479194"/>
<evidence type="ECO:0000259" key="9">
    <source>
        <dbReference type="PROSITE" id="PS50846"/>
    </source>
</evidence>
<feature type="transmembrane region" description="Helical" evidence="7">
    <location>
        <begin position="761"/>
        <end position="793"/>
    </location>
</feature>
<keyword evidence="6 7" id="KW-0472">Membrane</keyword>
<dbReference type="SUPFAM" id="SSF55008">
    <property type="entry name" value="HMA, heavy metal-associated domain"/>
    <property type="match status" value="1"/>
</dbReference>
<feature type="region of interest" description="Disordered" evidence="8">
    <location>
        <begin position="124"/>
        <end position="154"/>
    </location>
</feature>
<protein>
    <submittedName>
        <fullName evidence="10">Cu2+-exporting ATPase, variant</fullName>
    </submittedName>
</protein>
<keyword evidence="3 7" id="KW-0479">Metal-binding</keyword>
<dbReference type="PROSITE" id="PS01229">
    <property type="entry name" value="COF_2"/>
    <property type="match status" value="1"/>
</dbReference>
<dbReference type="GO" id="GO:0030003">
    <property type="term" value="P:intracellular monoatomic cation homeostasis"/>
    <property type="evidence" value="ECO:0007669"/>
    <property type="project" value="UniProtKB-ARBA"/>
</dbReference>
<dbReference type="SFLD" id="SFLDF00027">
    <property type="entry name" value="p-type_atpase"/>
    <property type="match status" value="1"/>
</dbReference>
<dbReference type="RefSeq" id="XP_033594649.1">
    <property type="nucleotide sequence ID" value="XM_033738192.1"/>
</dbReference>
<dbReference type="InterPro" id="IPR044492">
    <property type="entry name" value="P_typ_ATPase_HD_dom"/>
</dbReference>
<feature type="transmembrane region" description="Helical" evidence="7">
    <location>
        <begin position="500"/>
        <end position="519"/>
    </location>
</feature>
<feature type="transmembrane region" description="Helical" evidence="7">
    <location>
        <begin position="540"/>
        <end position="562"/>
    </location>
</feature>
<dbReference type="Pfam" id="PF00122">
    <property type="entry name" value="E1-E2_ATPase"/>
    <property type="match status" value="1"/>
</dbReference>
<dbReference type="FunFam" id="2.70.150.10:FF:000002">
    <property type="entry name" value="Copper-transporting ATPase 1, putative"/>
    <property type="match status" value="1"/>
</dbReference>